<name>A0A6J5Z2I5_9ZZZZ</name>
<dbReference type="PANTHER" id="PTHR42841">
    <property type="entry name" value="AMINE OXIDASE"/>
    <property type="match status" value="1"/>
</dbReference>
<dbReference type="Gene3D" id="3.50.50.60">
    <property type="entry name" value="FAD/NAD(P)-binding domain"/>
    <property type="match status" value="1"/>
</dbReference>
<dbReference type="GO" id="GO:0016491">
    <property type="term" value="F:oxidoreductase activity"/>
    <property type="evidence" value="ECO:0007669"/>
    <property type="project" value="InterPro"/>
</dbReference>
<dbReference type="Pfam" id="PF13450">
    <property type="entry name" value="NAD_binding_8"/>
    <property type="match status" value="1"/>
</dbReference>
<evidence type="ECO:0000259" key="1">
    <source>
        <dbReference type="Pfam" id="PF01593"/>
    </source>
</evidence>
<dbReference type="InterPro" id="IPR036188">
    <property type="entry name" value="FAD/NAD-bd_sf"/>
</dbReference>
<dbReference type="InterPro" id="IPR002937">
    <property type="entry name" value="Amino_oxidase"/>
</dbReference>
<organism evidence="2">
    <name type="scientific">freshwater metagenome</name>
    <dbReference type="NCBI Taxonomy" id="449393"/>
    <lineage>
        <taxon>unclassified sequences</taxon>
        <taxon>metagenomes</taxon>
        <taxon>ecological metagenomes</taxon>
    </lineage>
</organism>
<gene>
    <name evidence="2" type="ORF">UFOPK4028_00589</name>
</gene>
<evidence type="ECO:0000313" key="2">
    <source>
        <dbReference type="EMBL" id="CAB4336644.1"/>
    </source>
</evidence>
<reference evidence="2" key="1">
    <citation type="submission" date="2020-05" db="EMBL/GenBank/DDBJ databases">
        <authorList>
            <person name="Chiriac C."/>
            <person name="Salcher M."/>
            <person name="Ghai R."/>
            <person name="Kavagutti S V."/>
        </authorList>
    </citation>
    <scope>NUCLEOTIDE SEQUENCE</scope>
</reference>
<dbReference type="EMBL" id="CAESAC010000072">
    <property type="protein sequence ID" value="CAB4336644.1"/>
    <property type="molecule type" value="Genomic_DNA"/>
</dbReference>
<dbReference type="Pfam" id="PF01593">
    <property type="entry name" value="Amino_oxidase"/>
    <property type="match status" value="1"/>
</dbReference>
<protein>
    <submittedName>
        <fullName evidence="2">Unannotated protein</fullName>
    </submittedName>
</protein>
<feature type="domain" description="Amine oxidase" evidence="1">
    <location>
        <begin position="144"/>
        <end position="376"/>
    </location>
</feature>
<sequence>MDFDCIVIGAGLSGLTASRNLQRYGKSVLLIESENEVGGRVRSDLVDGYILDRGFQVINPKYPQVKKSGVIKSIDFRKISGSIRLDDEGIKVGYALGSISNKSGPISEKLKFIEFVYSKKVTNSHNFGLYTSNFPNFYQKVLNPFLTGVFLTNPKDIAADVVQEILKSFIRSLPGIPAKGVGEFSKALVKPIKNLRLNESVENISKNRVETVSGQYTARFIVVAAGPIASDELLKKTTQIKMLSSTTSYFSTDETLVDASNLVISKGSNLVNSIVISEVSKKYAPIGQSLISATSLKDLSESEFRIELSKIWKSDANNWNHVARYEIKNSLPFHTPGKNRYPNLQLDDWLFTIGDHMSMPSQQGAMESGALVAERINQLMQ</sequence>
<dbReference type="AlphaFoldDB" id="A0A6J5Z2I5"/>
<proteinExistence type="predicted"/>
<dbReference type="SUPFAM" id="SSF51905">
    <property type="entry name" value="FAD/NAD(P)-binding domain"/>
    <property type="match status" value="1"/>
</dbReference>
<accession>A0A6J5Z2I5</accession>
<dbReference type="Gene3D" id="3.90.660.50">
    <property type="match status" value="1"/>
</dbReference>